<feature type="chain" id="PRO_5002626816" description="Ig-like domain-containing protein" evidence="1">
    <location>
        <begin position="32"/>
        <end position="1686"/>
    </location>
</feature>
<organism evidence="3 4">
    <name type="scientific">Christiangramia forsetii (strain DSM 17595 / CGMCC 1.15422 / KT0803)</name>
    <name type="common">Gramella forsetii</name>
    <dbReference type="NCBI Taxonomy" id="411154"/>
    <lineage>
        <taxon>Bacteria</taxon>
        <taxon>Pseudomonadati</taxon>
        <taxon>Bacteroidota</taxon>
        <taxon>Flavobacteriia</taxon>
        <taxon>Flavobacteriales</taxon>
        <taxon>Flavobacteriaceae</taxon>
        <taxon>Christiangramia</taxon>
    </lineage>
</organism>
<evidence type="ECO:0000313" key="4">
    <source>
        <dbReference type="Proteomes" id="UP000000755"/>
    </source>
</evidence>
<sequence length="1686" mass="180071">MQNFTLGRKGLNWFLFAFILFIGNLASYGQAQDCATPGSDQNYCYLETIDDLRYSNATNGAVYESADTENDTDPIDGDELLTDGTTYFIGSTTEDCNRVPVTVAVDSANTPMNTITNNRGSFTISPCESAGFTASELEDLFVADSGYDLEVYGTEFGETALAPTDPLAAGNSYFVGQVDADTTDSNDLCPSTRAAVGFDPLESPTPTADANQTYCEGATVADLMASGTEPNTQAIRWYRSQTSNSPLADDVELVNGEDYFAAQVVNDRNSPFPPCETVKGERREVIVEVISFDAGDDVIGEICEDDLRERIADGEGSSILLNFITDGRDLPNNVTFNPSLGSLAQQFENDPTQPIITTATFTTPEECTDDINFNIEINESFEAGDDNTQDNTTCRATFSAVATEGEVTDFLMTLLSSDADNGGTFSNVTSITDNINAGSEGPFMSTYTVGSGEPCEDSADLAFEIDEADELGTQTGDGIYCQSEIDSRIAGTTMYEELARELFLEQLDSSVSQNGDFTDMTLAEVVDAYTDGVRSFMTTYSVTTESGCTSSGEISFDILEDAPANAGSFDDIENVCTNEDSIDLTTLPNNDPDATMGGTFSGSGVNNNQFDPSIGEGTYTITYSVDDTTPCTTDSDETTFTITVEDTPINTNISRSLCVTDAQDLISNPIAGFEFLQGLVEEAGVENFDADNFGDGTVSEATSLSNFIDSPTSDSETFNFEYTDPANSVCDSEIISISITINNIQDANAGDIDNQVACTTDGIIALNQFLDGSGAQMGGTFSGEGVTNNMFDTSIGINEDGYLITYSISEEDSECIEGQDSTTFRIFVNEPGQAIAEAMNDEINVCTSETSYNLNAALSEDSTLGGTFLLNGEELDGNIFDASTVEAGEYSFTYTVSSEDADCIEGEASTSFMINVTSNFDFGNNITAVLCESEVPENLTADIIEDFYLGLVSGLPSGGTFDTTAEEILAQYNNNPFDTFATTYTVDNGECQGSVVVSVTIQEEGPANAGDIDDQVACTTDGMIALNQFLDGSGAQMGGTFSGEGVTDNMFDTSIGTNEEGYLITYSINGEDSECIEGQDSTTFRVFVNEPGQAIAEAMNDEINVCTSETSYNLNAALSEDSTLGGTFLLNGEELDGNIFDASTVEAGEYSFTYTVSSEDADCIEGEASTSFMINVTSETFDAGEDVTFTVCSVGLNATPNLATVRNYFVNLLADGVPTDGTFSPSIEDIRQDYLANQIGSFTTTYTIGNGSCEDSVELTVVVTDLIPAEIGEITTPDPICRNAEDVDLFSFLPADANSNGTFEGYEDGTFSPAMMGAGEFEITYSLTEDSPCTEGEASATFTITVLESAFAGMDMDLTVCMNEGIQNLFESLSVDADDNGEFTLDGDVIADGMMNPADFEAGEYSVIYTVEAINDCGDDTAEFTITVQETPDAPTVDGNPFTFCAIDDATGADLSATGSNLTFYSDETLNTMVAPEDALVMGTYYVTQRIEEDGCESDAAEITVNINDTNAPTASITNPSFCEFNDPTIADLTDLINETGTITWYDSEDGDNALSSGTALQDGVTYYASLFSTETGCESSGRLAVTVTIECDFFIPEGFSPNTDGFNDTFDIRFIEDLYPNYTMEIRNRNGDLVYKGNANSPDWDGTSTEGSLGSGALPVGAYFYYIDFKDGATEPVRGTVYLSR</sequence>
<evidence type="ECO:0000259" key="2">
    <source>
        <dbReference type="Pfam" id="PF19081"/>
    </source>
</evidence>
<keyword evidence="1" id="KW-0732">Signal</keyword>
<dbReference type="KEGG" id="gfo:GFO_2863"/>
<dbReference type="Pfam" id="PF19081">
    <property type="entry name" value="Ig_7"/>
    <property type="match status" value="1"/>
</dbReference>
<dbReference type="eggNOG" id="COG4932">
    <property type="taxonomic scope" value="Bacteria"/>
</dbReference>
<dbReference type="OrthoDB" id="1236981at2"/>
<dbReference type="InterPro" id="IPR026341">
    <property type="entry name" value="T9SS_type_B"/>
</dbReference>
<dbReference type="EMBL" id="CU207366">
    <property type="protein sequence ID" value="CAL67817.1"/>
    <property type="molecule type" value="Genomic_DNA"/>
</dbReference>
<dbReference type="Pfam" id="PF13585">
    <property type="entry name" value="CHU_C"/>
    <property type="match status" value="1"/>
</dbReference>
<dbReference type="HOGENOM" id="CLU_239156_0_0_10"/>
<dbReference type="eggNOG" id="COG4935">
    <property type="taxonomic scope" value="Bacteria"/>
</dbReference>
<dbReference type="STRING" id="411154.GFO_2863"/>
<dbReference type="NCBIfam" id="TIGR04131">
    <property type="entry name" value="Bac_Flav_CTERM"/>
    <property type="match status" value="1"/>
</dbReference>
<protein>
    <recommendedName>
        <fullName evidence="2">Ig-like domain-containing protein</fullName>
    </recommendedName>
</protein>
<dbReference type="Proteomes" id="UP000000755">
    <property type="component" value="Chromosome"/>
</dbReference>
<dbReference type="InterPro" id="IPR044023">
    <property type="entry name" value="Ig_7"/>
</dbReference>
<gene>
    <name evidence="3" type="ordered locus">GFO_2863</name>
</gene>
<dbReference type="RefSeq" id="WP_011710718.1">
    <property type="nucleotide sequence ID" value="NC_008571.1"/>
</dbReference>
<name>A0M5C2_CHRFK</name>
<reference evidence="3 4" key="1">
    <citation type="journal article" date="2006" name="Environ. Microbiol.">
        <title>Whole genome analysis of the marine Bacteroidetes'Gramella forsetii' reveals adaptations to degradation of polymeric organic matter.</title>
        <authorList>
            <person name="Bauer M."/>
            <person name="Kube M."/>
            <person name="Teeling H."/>
            <person name="Richter M."/>
            <person name="Lombardot T."/>
            <person name="Allers E."/>
            <person name="Wuerdemann C.A."/>
            <person name="Quast C."/>
            <person name="Kuhl H."/>
            <person name="Knaust F."/>
            <person name="Woebken D."/>
            <person name="Bischof K."/>
            <person name="Mussmann M."/>
            <person name="Choudhuri J.V."/>
            <person name="Meyer F."/>
            <person name="Reinhardt R."/>
            <person name="Amann R.I."/>
            <person name="Gloeckner F.O."/>
        </authorList>
    </citation>
    <scope>NUCLEOTIDE SEQUENCE [LARGE SCALE GENOMIC DNA]</scope>
    <source>
        <strain evidence="3 4">KT0803</strain>
    </source>
</reference>
<feature type="domain" description="Ig-like" evidence="2">
    <location>
        <begin position="1512"/>
        <end position="1590"/>
    </location>
</feature>
<proteinExistence type="predicted"/>
<evidence type="ECO:0000256" key="1">
    <source>
        <dbReference type="SAM" id="SignalP"/>
    </source>
</evidence>
<accession>A0M5C2</accession>
<feature type="signal peptide" evidence="1">
    <location>
        <begin position="1"/>
        <end position="31"/>
    </location>
</feature>
<evidence type="ECO:0000313" key="3">
    <source>
        <dbReference type="EMBL" id="CAL67817.1"/>
    </source>
</evidence>